<keyword evidence="4" id="KW-0819">tRNA processing</keyword>
<dbReference type="GO" id="GO:0016233">
    <property type="term" value="P:telomere capping"/>
    <property type="evidence" value="ECO:0007669"/>
    <property type="project" value="TreeGrafter"/>
</dbReference>
<dbReference type="GO" id="GO:0009982">
    <property type="term" value="F:pseudouridine synthase activity"/>
    <property type="evidence" value="ECO:0007669"/>
    <property type="project" value="InterPro"/>
</dbReference>
<dbReference type="AlphaFoldDB" id="A0A2N9EI81"/>
<evidence type="ECO:0000256" key="5">
    <source>
        <dbReference type="ARBA" id="ARBA00022895"/>
    </source>
</evidence>
<comment type="similarity">
    <text evidence="2">Belongs to the tRNA pseudouridine synthase TruA family.</text>
</comment>
<dbReference type="InterPro" id="IPR020094">
    <property type="entry name" value="TruA/RsuA/RluB/E/F_N"/>
</dbReference>
<dbReference type="CDD" id="cd02570">
    <property type="entry name" value="PseudoU_synth_EcTruA"/>
    <property type="match status" value="1"/>
</dbReference>
<protein>
    <recommendedName>
        <fullName evidence="8">Telomeric single stranded DNA binding POT1/Cdc13 domain-containing protein</fullName>
    </recommendedName>
</protein>
<dbReference type="InterPro" id="IPR057620">
    <property type="entry name" value="POT1A/B-like_OB"/>
</dbReference>
<dbReference type="InterPro" id="IPR020097">
    <property type="entry name" value="PsdUridine_synth_TruA_a/b_dom"/>
</dbReference>
<evidence type="ECO:0000256" key="4">
    <source>
        <dbReference type="ARBA" id="ARBA00022694"/>
    </source>
</evidence>
<dbReference type="SUPFAM" id="SSF50249">
    <property type="entry name" value="Nucleic acid-binding proteins"/>
    <property type="match status" value="2"/>
</dbReference>
<evidence type="ECO:0000256" key="1">
    <source>
        <dbReference type="ARBA" id="ARBA00004574"/>
    </source>
</evidence>
<dbReference type="InterPro" id="IPR020095">
    <property type="entry name" value="PsdUridine_synth_TruA_C"/>
</dbReference>
<dbReference type="InterPro" id="IPR012340">
    <property type="entry name" value="NA-bd_OB-fold"/>
</dbReference>
<keyword evidence="7" id="KW-0413">Isomerase</keyword>
<dbReference type="InterPro" id="IPR028389">
    <property type="entry name" value="POT1"/>
</dbReference>
<keyword evidence="3" id="KW-0158">Chromosome</keyword>
<organism evidence="9">
    <name type="scientific">Fagus sylvatica</name>
    <name type="common">Beechnut</name>
    <dbReference type="NCBI Taxonomy" id="28930"/>
    <lineage>
        <taxon>Eukaryota</taxon>
        <taxon>Viridiplantae</taxon>
        <taxon>Streptophyta</taxon>
        <taxon>Embryophyta</taxon>
        <taxon>Tracheophyta</taxon>
        <taxon>Spermatophyta</taxon>
        <taxon>Magnoliopsida</taxon>
        <taxon>eudicotyledons</taxon>
        <taxon>Gunneridae</taxon>
        <taxon>Pentapetalae</taxon>
        <taxon>rosids</taxon>
        <taxon>fabids</taxon>
        <taxon>Fagales</taxon>
        <taxon>Fagaceae</taxon>
        <taxon>Fagus</taxon>
    </lineage>
</organism>
<accession>A0A2N9EI81</accession>
<dbReference type="Pfam" id="PF01416">
    <property type="entry name" value="PseudoU_synth_1"/>
    <property type="match status" value="1"/>
</dbReference>
<dbReference type="Gene3D" id="3.30.70.580">
    <property type="entry name" value="Pseudouridine synthase I, catalytic domain, N-terminal subdomain"/>
    <property type="match status" value="1"/>
</dbReference>
<dbReference type="Pfam" id="PF25507">
    <property type="entry name" value="OB_POT1A"/>
    <property type="match status" value="1"/>
</dbReference>
<evidence type="ECO:0000256" key="3">
    <source>
        <dbReference type="ARBA" id="ARBA00022454"/>
    </source>
</evidence>
<dbReference type="HAMAP" id="MF_00171">
    <property type="entry name" value="TruA"/>
    <property type="match status" value="1"/>
</dbReference>
<dbReference type="GO" id="GO:0003723">
    <property type="term" value="F:RNA binding"/>
    <property type="evidence" value="ECO:0007669"/>
    <property type="project" value="InterPro"/>
</dbReference>
<dbReference type="CDD" id="cd04497">
    <property type="entry name" value="hPOT1_OB1_like"/>
    <property type="match status" value="1"/>
</dbReference>
<dbReference type="Gene3D" id="3.30.70.660">
    <property type="entry name" value="Pseudouridine synthase I, catalytic domain, C-terminal subdomain"/>
    <property type="match status" value="1"/>
</dbReference>
<dbReference type="GO" id="GO:0001522">
    <property type="term" value="P:pseudouridine synthesis"/>
    <property type="evidence" value="ECO:0007669"/>
    <property type="project" value="InterPro"/>
</dbReference>
<evidence type="ECO:0000259" key="8">
    <source>
        <dbReference type="SMART" id="SM00976"/>
    </source>
</evidence>
<dbReference type="FunFam" id="3.30.70.580:FF:000001">
    <property type="entry name" value="tRNA pseudouridine synthase A"/>
    <property type="match status" value="1"/>
</dbReference>
<dbReference type="Gene3D" id="2.40.50.140">
    <property type="entry name" value="Nucleic acid-binding proteins"/>
    <property type="match status" value="2"/>
</dbReference>
<dbReference type="GO" id="GO:0098505">
    <property type="term" value="F:G-rich strand telomeric DNA binding"/>
    <property type="evidence" value="ECO:0007669"/>
    <property type="project" value="TreeGrafter"/>
</dbReference>
<dbReference type="GO" id="GO:0008033">
    <property type="term" value="P:tRNA processing"/>
    <property type="evidence" value="ECO:0007669"/>
    <property type="project" value="UniProtKB-KW"/>
</dbReference>
<dbReference type="EMBL" id="OIVN01000113">
    <property type="protein sequence ID" value="SPC74493.1"/>
    <property type="molecule type" value="Genomic_DNA"/>
</dbReference>
<dbReference type="NCBIfam" id="TIGR00071">
    <property type="entry name" value="hisT_truA"/>
    <property type="match status" value="1"/>
</dbReference>
<dbReference type="GO" id="GO:0000783">
    <property type="term" value="C:nuclear telomere cap complex"/>
    <property type="evidence" value="ECO:0007669"/>
    <property type="project" value="TreeGrafter"/>
</dbReference>
<dbReference type="GO" id="GO:0010521">
    <property type="term" value="F:telomerase inhibitor activity"/>
    <property type="evidence" value="ECO:0007669"/>
    <property type="project" value="TreeGrafter"/>
</dbReference>
<evidence type="ECO:0000256" key="6">
    <source>
        <dbReference type="ARBA" id="ARBA00023125"/>
    </source>
</evidence>
<dbReference type="InterPro" id="IPR020103">
    <property type="entry name" value="PsdUridine_synth_cat_dom_sf"/>
</dbReference>
<dbReference type="GO" id="GO:0032210">
    <property type="term" value="P:regulation of telomere maintenance via telomerase"/>
    <property type="evidence" value="ECO:0007669"/>
    <property type="project" value="TreeGrafter"/>
</dbReference>
<proteinExistence type="inferred from homology"/>
<keyword evidence="6" id="KW-0238">DNA-binding</keyword>
<dbReference type="Pfam" id="PF02765">
    <property type="entry name" value="POT1"/>
    <property type="match status" value="1"/>
</dbReference>
<feature type="domain" description="Telomeric single stranded DNA binding POT1/Cdc13" evidence="8">
    <location>
        <begin position="7"/>
        <end position="142"/>
    </location>
</feature>
<dbReference type="SUPFAM" id="SSF55120">
    <property type="entry name" value="Pseudouridine synthase"/>
    <property type="match status" value="1"/>
</dbReference>
<reference evidence="9" key="1">
    <citation type="submission" date="2018-02" db="EMBL/GenBank/DDBJ databases">
        <authorList>
            <person name="Cohen D.B."/>
            <person name="Kent A.D."/>
        </authorList>
    </citation>
    <scope>NUCLEOTIDE SEQUENCE</scope>
</reference>
<keyword evidence="5" id="KW-0779">Telomere</keyword>
<gene>
    <name evidence="9" type="ORF">FSB_LOCUS2375</name>
</gene>
<comment type="subcellular location">
    <subcellularLocation>
        <location evidence="1">Chromosome</location>
        <location evidence="1">Telomere</location>
    </subcellularLocation>
</comment>
<dbReference type="InterPro" id="IPR011564">
    <property type="entry name" value="Telomer_end-bd_POT1/Cdc13"/>
</dbReference>
<name>A0A2N9EI81_FAGSY</name>
<sequence>MNENDSITPIRDALTRLNCKFNLIGIVREFSFPRKSTGSDYYAILKIVDESYRDEELSVHIFTYKLEDLPQVMSYKDYIVLHQVKIEEYDGKSYAVYNKKYSSFALFDEKSFVNFIPYQSSRGFFLQRPDMGYMTRMRHFFATFPSSGGMSEYLLSLKDITPEKDFDLVCKVLHIEEVSSNVWMLFVWDGNDTLPLSLDVKTVGDIGEDVLCSQVIAVSSLNDEEKNSLPLHIEKTPLPWQVLCTFPCAGTVLRVTATKAHEKLGLYFNGSGKWLRIRHMSNFKSREVGKQGRFPSWSSPPYCLTVVDDKDVPFGTLMDLLRHPEDDATVKCVVRVVAVCPPQVKDFCMPVGSGQYRMRLTLEDPTARVHASLCDDNGNTGGAEEPNHNTMKQSVAASSGYNWRLVIAYDGTHFSGWQYQQSPPTIQCIVEKALTRVTKLERKDLRLVGASRTDKGVHAWGQVAHFVTPFNYDSLESIHAALNGLLPADIRVRELSAAVPEFHARFSAKSKLYHYKIYNDTIIDPFQRRYAYHSAYKLNTAVMREAASYFIGKHDFSAFVNASHNDRVPDPVKIISRFDVIEMGALLQLEVEGSGFLYRQVRNMVALLLQIGKEVIPPDIVPMILASRDRKELAKYALPAPPHGLCLVTVKYNEEHLRLPLGCPKTSFGRHHTVSKCKLPFY</sequence>
<evidence type="ECO:0000256" key="7">
    <source>
        <dbReference type="ARBA" id="ARBA00023235"/>
    </source>
</evidence>
<dbReference type="InterPro" id="IPR001406">
    <property type="entry name" value="PsdUridine_synth_TruA"/>
</dbReference>
<evidence type="ECO:0000313" key="9">
    <source>
        <dbReference type="EMBL" id="SPC74493.1"/>
    </source>
</evidence>
<dbReference type="PANTHER" id="PTHR14513">
    <property type="entry name" value="PROTECTION OF TELOMERES 1"/>
    <property type="match status" value="1"/>
</dbReference>
<dbReference type="SMART" id="SM00976">
    <property type="entry name" value="Telo_bind"/>
    <property type="match status" value="1"/>
</dbReference>
<evidence type="ECO:0000256" key="2">
    <source>
        <dbReference type="ARBA" id="ARBA00009375"/>
    </source>
</evidence>
<dbReference type="PANTHER" id="PTHR14513:SF4">
    <property type="entry name" value="PROTECTION OF TELOMERES PROTEIN 1"/>
    <property type="match status" value="1"/>
</dbReference>